<feature type="domain" description="DUF6160" evidence="1">
    <location>
        <begin position="27"/>
        <end position="95"/>
    </location>
</feature>
<protein>
    <recommendedName>
        <fullName evidence="1">DUF6160 domain-containing protein</fullName>
    </recommendedName>
</protein>
<dbReference type="Pfam" id="PF19657">
    <property type="entry name" value="DUF6160"/>
    <property type="match status" value="1"/>
</dbReference>
<evidence type="ECO:0000313" key="3">
    <source>
        <dbReference type="Proteomes" id="UP000261325"/>
    </source>
</evidence>
<name>A0A3B8WJC9_MARNT</name>
<gene>
    <name evidence="2" type="ORF">DCF82_08145</name>
</gene>
<dbReference type="EMBL" id="DLYI01000101">
    <property type="protein sequence ID" value="HAC27768.1"/>
    <property type="molecule type" value="Genomic_DNA"/>
</dbReference>
<accession>A0A3B8WJC9</accession>
<evidence type="ECO:0000259" key="1">
    <source>
        <dbReference type="Pfam" id="PF19657"/>
    </source>
</evidence>
<sequence length="314" mass="33351">MESGVETDSLKQSETQSMTTQAYGCAALTMLCLGISPVSQAELEPISDNAMGKVTGQAFMQIENIPGQNHEFTRMTLTMDVETRVNIDDIQAGQINGGTDFSATHLALGHIARNDGEVFNGKTYNAGEEIPFEARMPYIELAEDAAGLAGFRMGFQQARGSVSSNTTSFSGNISGLKVREDVSGTIYDTALFAGEGETATNYRASHIGIAPNGSETMTCISGVNCAPLTNLRSVIVGEEGSAEGEVAFTDGFFIGLQRDDNVAWQTLDGANTISVGKGVFINLPTNMTVDLSQLTGGGIDRLRTHQTDMGTKLF</sequence>
<organism evidence="2 3">
    <name type="scientific">Marinobacter nauticus</name>
    <name type="common">Marinobacter hydrocarbonoclasticus</name>
    <name type="synonym">Marinobacter aquaeolei</name>
    <dbReference type="NCBI Taxonomy" id="2743"/>
    <lineage>
        <taxon>Bacteria</taxon>
        <taxon>Pseudomonadati</taxon>
        <taxon>Pseudomonadota</taxon>
        <taxon>Gammaproteobacteria</taxon>
        <taxon>Pseudomonadales</taxon>
        <taxon>Marinobacteraceae</taxon>
        <taxon>Marinobacter</taxon>
    </lineage>
</organism>
<proteinExistence type="predicted"/>
<evidence type="ECO:0000313" key="2">
    <source>
        <dbReference type="EMBL" id="HAC27768.1"/>
    </source>
</evidence>
<dbReference type="InterPro" id="IPR046158">
    <property type="entry name" value="DUF6160"/>
</dbReference>
<reference evidence="2 3" key="1">
    <citation type="journal article" date="2018" name="Nat. Biotechnol.">
        <title>A standardized bacterial taxonomy based on genome phylogeny substantially revises the tree of life.</title>
        <authorList>
            <person name="Parks D.H."/>
            <person name="Chuvochina M."/>
            <person name="Waite D.W."/>
            <person name="Rinke C."/>
            <person name="Skarshewski A."/>
            <person name="Chaumeil P.A."/>
            <person name="Hugenholtz P."/>
        </authorList>
    </citation>
    <scope>NUCLEOTIDE SEQUENCE [LARGE SCALE GENOMIC DNA]</scope>
    <source>
        <strain evidence="2">UBA9049</strain>
    </source>
</reference>
<comment type="caution">
    <text evidence="2">The sequence shown here is derived from an EMBL/GenBank/DDBJ whole genome shotgun (WGS) entry which is preliminary data.</text>
</comment>
<dbReference type="Proteomes" id="UP000261325">
    <property type="component" value="Unassembled WGS sequence"/>
</dbReference>
<dbReference type="AlphaFoldDB" id="A0A3B8WJC9"/>